<accession>A0A271J629</accession>
<dbReference type="RefSeq" id="WP_095512085.1">
    <property type="nucleotide sequence ID" value="NZ_MQWD01000001.1"/>
</dbReference>
<dbReference type="EMBL" id="MQWD01000001">
    <property type="protein sequence ID" value="PAP78405.1"/>
    <property type="molecule type" value="Genomic_DNA"/>
</dbReference>
<dbReference type="AlphaFoldDB" id="A0A271J629"/>
<keyword evidence="1" id="KW-0732">Signal</keyword>
<keyword evidence="3" id="KW-1185">Reference proteome</keyword>
<name>A0A271J629_9BACT</name>
<feature type="chain" id="PRO_5012086136" description="Outer membrane protein beta-barrel domain-containing protein" evidence="1">
    <location>
        <begin position="22"/>
        <end position="258"/>
    </location>
</feature>
<evidence type="ECO:0008006" key="4">
    <source>
        <dbReference type="Google" id="ProtNLM"/>
    </source>
</evidence>
<dbReference type="Proteomes" id="UP000216339">
    <property type="component" value="Unassembled WGS sequence"/>
</dbReference>
<evidence type="ECO:0000313" key="3">
    <source>
        <dbReference type="Proteomes" id="UP000216339"/>
    </source>
</evidence>
<comment type="caution">
    <text evidence="2">The sequence shown here is derived from an EMBL/GenBank/DDBJ whole genome shotgun (WGS) entry which is preliminary data.</text>
</comment>
<sequence>MRSDLRAFVVLSALLAASASAQPADADRLGLYAVVGSAAPAQSLFRGPADPVLTLGYRVSDAVHVQLGARLDTDRVQIGGDLPGIRREVPDPIDADVESRTRALAGSAGVTMPLGRAEVRTQVSLGVDVLDRTVTSYTYGAGPDAPVGVPKTTETAEASSTYLHAGVSSLVTLPIQRKGGRLALGVGLAVLMTERMRGTIGTPPASGMAFLSVPASLEAGPVRLTVDARAGIARRLEEGDALSERWSPVTAISARVEI</sequence>
<protein>
    <recommendedName>
        <fullName evidence="4">Outer membrane protein beta-barrel domain-containing protein</fullName>
    </recommendedName>
</protein>
<feature type="signal peptide" evidence="1">
    <location>
        <begin position="1"/>
        <end position="21"/>
    </location>
</feature>
<evidence type="ECO:0000256" key="1">
    <source>
        <dbReference type="SAM" id="SignalP"/>
    </source>
</evidence>
<reference evidence="2 3" key="1">
    <citation type="submission" date="2016-11" db="EMBL/GenBank/DDBJ databases">
        <title>Study of marine rhodopsin-containing bacteria.</title>
        <authorList>
            <person name="Yoshizawa S."/>
            <person name="Kumagai Y."/>
            <person name="Kogure K."/>
        </authorList>
    </citation>
    <scope>NUCLEOTIDE SEQUENCE [LARGE SCALE GENOMIC DNA]</scope>
    <source>
        <strain evidence="2 3">SAORIC-28</strain>
    </source>
</reference>
<evidence type="ECO:0000313" key="2">
    <source>
        <dbReference type="EMBL" id="PAP78405.1"/>
    </source>
</evidence>
<organism evidence="2 3">
    <name type="scientific">Rubrivirga marina</name>
    <dbReference type="NCBI Taxonomy" id="1196024"/>
    <lineage>
        <taxon>Bacteria</taxon>
        <taxon>Pseudomonadati</taxon>
        <taxon>Rhodothermota</taxon>
        <taxon>Rhodothermia</taxon>
        <taxon>Rhodothermales</taxon>
        <taxon>Rubricoccaceae</taxon>
        <taxon>Rubrivirga</taxon>
    </lineage>
</organism>
<gene>
    <name evidence="2" type="ORF">BSZ37_19240</name>
</gene>
<proteinExistence type="predicted"/>